<dbReference type="InterPro" id="IPR017438">
    <property type="entry name" value="ATP-NAD_kinase_N"/>
</dbReference>
<feature type="active site" description="Proton acceptor" evidence="6">
    <location>
        <position position="73"/>
    </location>
</feature>
<keyword evidence="6" id="KW-0963">Cytoplasm</keyword>
<dbReference type="GO" id="GO:0019674">
    <property type="term" value="P:NAD+ metabolic process"/>
    <property type="evidence" value="ECO:0007669"/>
    <property type="project" value="InterPro"/>
</dbReference>
<feature type="binding site" evidence="6">
    <location>
        <begin position="73"/>
        <end position="74"/>
    </location>
    <ligand>
        <name>NAD(+)</name>
        <dbReference type="ChEBI" id="CHEBI:57540"/>
    </ligand>
</feature>
<evidence type="ECO:0000313" key="7">
    <source>
        <dbReference type="EMBL" id="QCI26317.1"/>
    </source>
</evidence>
<dbReference type="GO" id="GO:0005524">
    <property type="term" value="F:ATP binding"/>
    <property type="evidence" value="ECO:0007669"/>
    <property type="project" value="UniProtKB-KW"/>
</dbReference>
<dbReference type="Gene3D" id="3.40.50.10330">
    <property type="entry name" value="Probable inorganic polyphosphate/atp-NAD kinase, domain 1"/>
    <property type="match status" value="1"/>
</dbReference>
<dbReference type="SUPFAM" id="SSF111331">
    <property type="entry name" value="NAD kinase/diacylglycerol kinase-like"/>
    <property type="match status" value="1"/>
</dbReference>
<gene>
    <name evidence="6" type="primary">nadK</name>
    <name evidence="7" type="ORF">D9V79_00645</name>
</gene>
<comment type="similarity">
    <text evidence="6">Belongs to the NAD kinase family.</text>
</comment>
<evidence type="ECO:0000256" key="3">
    <source>
        <dbReference type="ARBA" id="ARBA00022857"/>
    </source>
</evidence>
<comment type="cofactor">
    <cofactor evidence="6">
        <name>a divalent metal cation</name>
        <dbReference type="ChEBI" id="CHEBI:60240"/>
    </cofactor>
</comment>
<dbReference type="GO" id="GO:0051287">
    <property type="term" value="F:NAD binding"/>
    <property type="evidence" value="ECO:0007669"/>
    <property type="project" value="UniProtKB-ARBA"/>
</dbReference>
<feature type="binding site" evidence="6">
    <location>
        <begin position="187"/>
        <end position="192"/>
    </location>
    <ligand>
        <name>NAD(+)</name>
        <dbReference type="ChEBI" id="CHEBI:57540"/>
    </ligand>
</feature>
<keyword evidence="4 6" id="KW-0520">NAD</keyword>
<comment type="subcellular location">
    <subcellularLocation>
        <location evidence="6">Cytoplasm</location>
    </subcellularLocation>
</comment>
<evidence type="ECO:0000256" key="6">
    <source>
        <dbReference type="HAMAP-Rule" id="MF_00361"/>
    </source>
</evidence>
<dbReference type="PANTHER" id="PTHR20275">
    <property type="entry name" value="NAD KINASE"/>
    <property type="match status" value="1"/>
</dbReference>
<dbReference type="GO" id="GO:0005737">
    <property type="term" value="C:cytoplasm"/>
    <property type="evidence" value="ECO:0007669"/>
    <property type="project" value="UniProtKB-SubCell"/>
</dbReference>
<dbReference type="NCBIfam" id="NF002893">
    <property type="entry name" value="PRK03378.1"/>
    <property type="match status" value="1"/>
</dbReference>
<keyword evidence="6" id="KW-0547">Nucleotide-binding</keyword>
<comment type="catalytic activity">
    <reaction evidence="5 6">
        <text>NAD(+) + ATP = ADP + NADP(+) + H(+)</text>
        <dbReference type="Rhea" id="RHEA:18629"/>
        <dbReference type="ChEBI" id="CHEBI:15378"/>
        <dbReference type="ChEBI" id="CHEBI:30616"/>
        <dbReference type="ChEBI" id="CHEBI:57540"/>
        <dbReference type="ChEBI" id="CHEBI:58349"/>
        <dbReference type="ChEBI" id="CHEBI:456216"/>
        <dbReference type="EC" id="2.7.1.23"/>
    </reaction>
</comment>
<reference evidence="7 8" key="1">
    <citation type="submission" date="2018-10" db="EMBL/GenBank/DDBJ databases">
        <title>Comparative functional genomics of the obligate endosymbiont Buchnera aphidicola.</title>
        <authorList>
            <person name="Chong R.A."/>
        </authorList>
    </citation>
    <scope>NUCLEOTIDE SEQUENCE [LARGE SCALE GENOMIC DNA]</scope>
    <source>
        <strain evidence="7 8">Ssp</strain>
    </source>
</reference>
<dbReference type="Pfam" id="PF20143">
    <property type="entry name" value="NAD_kinase_C"/>
    <property type="match status" value="1"/>
</dbReference>
<keyword evidence="6" id="KW-0067">ATP-binding</keyword>
<name>A0A4D6Y9E9_9GAMM</name>
<sequence>MKKKFNWIAIVGYPRYSSSFFTHKVLYYWLTKNNYNVVIERSIAKILNFKNARVGTLMEIGSKCDLAIVVGGDGNMLYVSRILSYYPISIIGVNRGNLGFLTDLNPDTVIISLSKILSGEYSIERRFLLEVSIVKNHKKRVYIALNEFFLHSEEVTHMIEFEVFIDQKFSFYQKSDGLIISTPTGSTGYSLSSGGPILFSSLEAIILVSIFPHTLFSRPIVIHSNSIIVLKLFYSDKQVNINCDSQVVIPVDEHDKIIVRKSKNYLNLIHPKSYHYFNILSSKLNWSKNFF</sequence>
<dbReference type="Pfam" id="PF01513">
    <property type="entry name" value="NAD_kinase"/>
    <property type="match status" value="1"/>
</dbReference>
<evidence type="ECO:0000256" key="5">
    <source>
        <dbReference type="ARBA" id="ARBA00047925"/>
    </source>
</evidence>
<evidence type="ECO:0000256" key="4">
    <source>
        <dbReference type="ARBA" id="ARBA00023027"/>
    </source>
</evidence>
<comment type="caution">
    <text evidence="6">Lacks conserved residue(s) required for the propagation of feature annotation.</text>
</comment>
<accession>A0A4D6Y9E9</accession>
<dbReference type="OrthoDB" id="9774737at2"/>
<feature type="binding site" evidence="6">
    <location>
        <position position="157"/>
    </location>
    <ligand>
        <name>NAD(+)</name>
        <dbReference type="ChEBI" id="CHEBI:57540"/>
    </ligand>
</feature>
<dbReference type="EC" id="2.7.1.23" evidence="6"/>
<feature type="binding site" evidence="6">
    <location>
        <position position="246"/>
    </location>
    <ligand>
        <name>NAD(+)</name>
        <dbReference type="ChEBI" id="CHEBI:57540"/>
    </ligand>
</feature>
<feature type="binding site" evidence="6">
    <location>
        <position position="176"/>
    </location>
    <ligand>
        <name>NAD(+)</name>
        <dbReference type="ChEBI" id="CHEBI:57540"/>
    </ligand>
</feature>
<dbReference type="PANTHER" id="PTHR20275:SF0">
    <property type="entry name" value="NAD KINASE"/>
    <property type="match status" value="1"/>
</dbReference>
<protein>
    <recommendedName>
        <fullName evidence="6">NAD kinase</fullName>
        <ecNumber evidence="6">2.7.1.23</ecNumber>
    </recommendedName>
    <alternativeName>
        <fullName evidence="6">ATP-dependent NAD kinase</fullName>
    </alternativeName>
</protein>
<dbReference type="GO" id="GO:0046872">
    <property type="term" value="F:metal ion binding"/>
    <property type="evidence" value="ECO:0007669"/>
    <property type="project" value="UniProtKB-UniRule"/>
</dbReference>
<dbReference type="EMBL" id="CP032998">
    <property type="protein sequence ID" value="QCI26317.1"/>
    <property type="molecule type" value="Genomic_DNA"/>
</dbReference>
<dbReference type="GO" id="GO:0003951">
    <property type="term" value="F:NAD+ kinase activity"/>
    <property type="evidence" value="ECO:0007669"/>
    <property type="project" value="UniProtKB-UniRule"/>
</dbReference>
<keyword evidence="2 6" id="KW-0418">Kinase</keyword>
<dbReference type="InterPro" id="IPR017437">
    <property type="entry name" value="ATP-NAD_kinase_PpnK-typ_C"/>
</dbReference>
<dbReference type="InterPro" id="IPR002504">
    <property type="entry name" value="NADK"/>
</dbReference>
<feature type="binding site" evidence="6">
    <location>
        <position position="174"/>
    </location>
    <ligand>
        <name>NAD(+)</name>
        <dbReference type="ChEBI" id="CHEBI:57540"/>
    </ligand>
</feature>
<comment type="function">
    <text evidence="6">Involved in the regulation of the intracellular balance of NAD and NADP, and is a key enzyme in the biosynthesis of NADP. Catalyzes specifically the phosphorylation on 2'-hydroxyl of the adenosine moiety of NAD to yield NADP.</text>
</comment>
<evidence type="ECO:0000313" key="8">
    <source>
        <dbReference type="Proteomes" id="UP000298636"/>
    </source>
</evidence>
<evidence type="ECO:0000256" key="1">
    <source>
        <dbReference type="ARBA" id="ARBA00022679"/>
    </source>
</evidence>
<keyword evidence="8" id="KW-1185">Reference proteome</keyword>
<dbReference type="Proteomes" id="UP000298636">
    <property type="component" value="Chromosome"/>
</dbReference>
<feature type="binding site" evidence="6">
    <location>
        <begin position="146"/>
        <end position="147"/>
    </location>
    <ligand>
        <name>NAD(+)</name>
        <dbReference type="ChEBI" id="CHEBI:57540"/>
    </ligand>
</feature>
<dbReference type="RefSeq" id="WP_158351699.1">
    <property type="nucleotide sequence ID" value="NZ_CP032998.1"/>
</dbReference>
<evidence type="ECO:0000256" key="2">
    <source>
        <dbReference type="ARBA" id="ARBA00022777"/>
    </source>
</evidence>
<dbReference type="GO" id="GO:0006741">
    <property type="term" value="P:NADP+ biosynthetic process"/>
    <property type="evidence" value="ECO:0007669"/>
    <property type="project" value="UniProtKB-UniRule"/>
</dbReference>
<dbReference type="HAMAP" id="MF_00361">
    <property type="entry name" value="NAD_kinase"/>
    <property type="match status" value="1"/>
</dbReference>
<dbReference type="Gene3D" id="2.60.200.30">
    <property type="entry name" value="Probable inorganic polyphosphate/atp-NAD kinase, domain 2"/>
    <property type="match status" value="1"/>
</dbReference>
<dbReference type="InterPro" id="IPR016064">
    <property type="entry name" value="NAD/diacylglycerol_kinase_sf"/>
</dbReference>
<keyword evidence="1 6" id="KW-0808">Transferase</keyword>
<organism evidence="7 8">
    <name type="scientific">Buchnera aphidicola</name>
    <name type="common">Stegophylla sp.</name>
    <dbReference type="NCBI Taxonomy" id="2315800"/>
    <lineage>
        <taxon>Bacteria</taxon>
        <taxon>Pseudomonadati</taxon>
        <taxon>Pseudomonadota</taxon>
        <taxon>Gammaproteobacteria</taxon>
        <taxon>Enterobacterales</taxon>
        <taxon>Erwiniaceae</taxon>
        <taxon>Buchnera</taxon>
    </lineage>
</organism>
<proteinExistence type="inferred from homology"/>
<dbReference type="AlphaFoldDB" id="A0A4D6Y9E9"/>
<keyword evidence="3 6" id="KW-0521">NADP</keyword>